<evidence type="ECO:0000256" key="1">
    <source>
        <dbReference type="SAM" id="MobiDB-lite"/>
    </source>
</evidence>
<organism evidence="2 3">
    <name type="scientific">Planomonospora alba</name>
    <dbReference type="NCBI Taxonomy" id="161354"/>
    <lineage>
        <taxon>Bacteria</taxon>
        <taxon>Bacillati</taxon>
        <taxon>Actinomycetota</taxon>
        <taxon>Actinomycetes</taxon>
        <taxon>Streptosporangiales</taxon>
        <taxon>Streptosporangiaceae</taxon>
        <taxon>Planomonospora</taxon>
    </lineage>
</organism>
<protein>
    <submittedName>
        <fullName evidence="2">Uncharacterized protein</fullName>
    </submittedName>
</protein>
<name>A0ABP6MWX7_9ACTN</name>
<sequence length="121" mass="12911">MNPETGEGRSCSATAWAVCPTPNSRPSRIPVGQVPSGSPRRQRGRSASRTSVAMPYRSASRSATGTRSMRSFINGKADPQAALTNIRSSAPRRGRDADGAIREGWHHPQRRRGDGAGRGVS</sequence>
<feature type="compositionally biased region" description="Low complexity" evidence="1">
    <location>
        <begin position="47"/>
        <end position="71"/>
    </location>
</feature>
<keyword evidence="3" id="KW-1185">Reference proteome</keyword>
<feature type="compositionally biased region" description="Basic and acidic residues" evidence="1">
    <location>
        <begin position="93"/>
        <end position="115"/>
    </location>
</feature>
<accession>A0ABP6MWX7</accession>
<reference evidence="3" key="1">
    <citation type="journal article" date="2019" name="Int. J. Syst. Evol. Microbiol.">
        <title>The Global Catalogue of Microorganisms (GCM) 10K type strain sequencing project: providing services to taxonomists for standard genome sequencing and annotation.</title>
        <authorList>
            <consortium name="The Broad Institute Genomics Platform"/>
            <consortium name="The Broad Institute Genome Sequencing Center for Infectious Disease"/>
            <person name="Wu L."/>
            <person name="Ma J."/>
        </authorList>
    </citation>
    <scope>NUCLEOTIDE SEQUENCE [LARGE SCALE GENOMIC DNA]</scope>
    <source>
        <strain evidence="3">JCM 9373</strain>
    </source>
</reference>
<feature type="region of interest" description="Disordered" evidence="1">
    <location>
        <begin position="1"/>
        <end position="121"/>
    </location>
</feature>
<dbReference type="EMBL" id="BAAAUT010000012">
    <property type="protein sequence ID" value="GAA3128080.1"/>
    <property type="molecule type" value="Genomic_DNA"/>
</dbReference>
<proteinExistence type="predicted"/>
<evidence type="ECO:0000313" key="2">
    <source>
        <dbReference type="EMBL" id="GAA3128080.1"/>
    </source>
</evidence>
<dbReference type="Proteomes" id="UP001500320">
    <property type="component" value="Unassembled WGS sequence"/>
</dbReference>
<gene>
    <name evidence="2" type="ORF">GCM10010466_18520</name>
</gene>
<comment type="caution">
    <text evidence="2">The sequence shown here is derived from an EMBL/GenBank/DDBJ whole genome shotgun (WGS) entry which is preliminary data.</text>
</comment>
<evidence type="ECO:0000313" key="3">
    <source>
        <dbReference type="Proteomes" id="UP001500320"/>
    </source>
</evidence>